<dbReference type="InterPro" id="IPR047718">
    <property type="entry name" value="RsbA-like_anti_sig"/>
</dbReference>
<dbReference type="NCBIfam" id="NF041045">
    <property type="entry name" value="RsbA_anti_sig"/>
    <property type="match status" value="1"/>
</dbReference>
<dbReference type="InterPro" id="IPR050267">
    <property type="entry name" value="Anti-sigma-factor_SerPK"/>
</dbReference>
<dbReference type="CDD" id="cd16936">
    <property type="entry name" value="HATPase_RsbW-like"/>
    <property type="match status" value="1"/>
</dbReference>
<evidence type="ECO:0000313" key="6">
    <source>
        <dbReference type="Proteomes" id="UP000190637"/>
    </source>
</evidence>
<evidence type="ECO:0000259" key="3">
    <source>
        <dbReference type="Pfam" id="PF13581"/>
    </source>
</evidence>
<dbReference type="Proteomes" id="UP000190637">
    <property type="component" value="Unassembled WGS sequence"/>
</dbReference>
<sequence>MASAVRESFPAGRTSARGDAMSSRAVPDNAGFEGFEHHGVLFHSARELCDVVVPRIRAGLASGDHVVVALRPGHATAVRAALTPSESDSVHFVDHDTWYEAPGRTLAALHRLTLLHPDRHITVVGEPALPLDNPLELREWHRLDSVLGASLAGSRLRLMCLHDTDALPRSVLERVWHTHPVMIIGGTPRHSPDYRDAAAYSAADALEPLPPPDGPVESLEIVPDLPALRDELTALAKRLGAPRERVNDLVVAVNEMAANVLEHGAGKGMISLWLAPGRLMCDVFDEGGDLTDPLSGYFPADALSVRGYGLWITRQICDFMEVRGNAGGSLVRLHFKA</sequence>
<evidence type="ECO:0000256" key="1">
    <source>
        <dbReference type="ARBA" id="ARBA00022527"/>
    </source>
</evidence>
<keyword evidence="5" id="KW-0808">Transferase</keyword>
<evidence type="ECO:0000256" key="2">
    <source>
        <dbReference type="SAM" id="MobiDB-lite"/>
    </source>
</evidence>
<name>A0A1T4TAW4_9ACTN</name>
<gene>
    <name evidence="5" type="ORF">SAMN02745673_04730</name>
</gene>
<organism evidence="5 6">
    <name type="scientific">Marinactinospora thermotolerans DSM 45154</name>
    <dbReference type="NCBI Taxonomy" id="1122192"/>
    <lineage>
        <taxon>Bacteria</taxon>
        <taxon>Bacillati</taxon>
        <taxon>Actinomycetota</taxon>
        <taxon>Actinomycetes</taxon>
        <taxon>Streptosporangiales</taxon>
        <taxon>Nocardiopsidaceae</taxon>
        <taxon>Marinactinospora</taxon>
    </lineage>
</organism>
<proteinExistence type="predicted"/>
<dbReference type="InterPro" id="IPR036890">
    <property type="entry name" value="HATPase_C_sf"/>
</dbReference>
<keyword evidence="6" id="KW-1185">Reference proteome</keyword>
<dbReference type="Pfam" id="PF13581">
    <property type="entry name" value="HATPase_c_2"/>
    <property type="match status" value="1"/>
</dbReference>
<dbReference type="GO" id="GO:0004674">
    <property type="term" value="F:protein serine/threonine kinase activity"/>
    <property type="evidence" value="ECO:0007669"/>
    <property type="project" value="UniProtKB-KW"/>
</dbReference>
<dbReference type="PANTHER" id="PTHR35526">
    <property type="entry name" value="ANTI-SIGMA-F FACTOR RSBW-RELATED"/>
    <property type="match status" value="1"/>
</dbReference>
<dbReference type="Gene3D" id="3.30.565.10">
    <property type="entry name" value="Histidine kinase-like ATPase, C-terminal domain"/>
    <property type="match status" value="1"/>
</dbReference>
<evidence type="ECO:0000259" key="4">
    <source>
        <dbReference type="Pfam" id="PF14417"/>
    </source>
</evidence>
<evidence type="ECO:0000313" key="5">
    <source>
        <dbReference type="EMBL" id="SKA37536.1"/>
    </source>
</evidence>
<feature type="region of interest" description="Disordered" evidence="2">
    <location>
        <begin position="1"/>
        <end position="24"/>
    </location>
</feature>
<dbReference type="STRING" id="1122192.SAMN02745673_04730"/>
<keyword evidence="5" id="KW-0418">Kinase</keyword>
<dbReference type="InterPro" id="IPR025847">
    <property type="entry name" value="MEDS_domain"/>
</dbReference>
<protein>
    <submittedName>
        <fullName evidence="5">Anti-sigma regulatory factor (Ser/Thr protein kinase)</fullName>
    </submittedName>
</protein>
<feature type="domain" description="Histidine kinase/HSP90-like ATPase" evidence="3">
    <location>
        <begin position="225"/>
        <end position="333"/>
    </location>
</feature>
<dbReference type="EMBL" id="FUWS01000017">
    <property type="protein sequence ID" value="SKA37536.1"/>
    <property type="molecule type" value="Genomic_DNA"/>
</dbReference>
<dbReference type="InterPro" id="IPR003594">
    <property type="entry name" value="HATPase_dom"/>
</dbReference>
<feature type="domain" description="MEDS" evidence="4">
    <location>
        <begin position="37"/>
        <end position="180"/>
    </location>
</feature>
<reference evidence="5 6" key="1">
    <citation type="submission" date="2017-02" db="EMBL/GenBank/DDBJ databases">
        <authorList>
            <person name="Peterson S.W."/>
        </authorList>
    </citation>
    <scope>NUCLEOTIDE SEQUENCE [LARGE SCALE GENOMIC DNA]</scope>
    <source>
        <strain evidence="5 6">DSM 45154</strain>
    </source>
</reference>
<dbReference type="SUPFAM" id="SSF55874">
    <property type="entry name" value="ATPase domain of HSP90 chaperone/DNA topoisomerase II/histidine kinase"/>
    <property type="match status" value="1"/>
</dbReference>
<dbReference type="PANTHER" id="PTHR35526:SF3">
    <property type="entry name" value="ANTI-SIGMA-F FACTOR RSBW"/>
    <property type="match status" value="1"/>
</dbReference>
<keyword evidence="1" id="KW-0723">Serine/threonine-protein kinase</keyword>
<dbReference type="AlphaFoldDB" id="A0A1T4TAW4"/>
<accession>A0A1T4TAW4</accession>
<dbReference type="Pfam" id="PF14417">
    <property type="entry name" value="MEDS"/>
    <property type="match status" value="1"/>
</dbReference>